<dbReference type="GeneID" id="34561151"/>
<dbReference type="RefSeq" id="XP_022473845.1">
    <property type="nucleotide sequence ID" value="XM_022619641.1"/>
</dbReference>
<protein>
    <submittedName>
        <fullName evidence="2">Uncharacterized protein</fullName>
    </submittedName>
</protein>
<comment type="caution">
    <text evidence="2">The sequence shown here is derived from an EMBL/GenBank/DDBJ whole genome shotgun (WGS) entry which is preliminary data.</text>
</comment>
<keyword evidence="1" id="KW-0812">Transmembrane</keyword>
<accession>A0A1G4B5H5</accession>
<keyword evidence="3" id="KW-1185">Reference proteome</keyword>
<evidence type="ECO:0000313" key="2">
    <source>
        <dbReference type="EMBL" id="OHE96689.1"/>
    </source>
</evidence>
<organism evidence="2 3">
    <name type="scientific">Colletotrichum orchidophilum</name>
    <dbReference type="NCBI Taxonomy" id="1209926"/>
    <lineage>
        <taxon>Eukaryota</taxon>
        <taxon>Fungi</taxon>
        <taxon>Dikarya</taxon>
        <taxon>Ascomycota</taxon>
        <taxon>Pezizomycotina</taxon>
        <taxon>Sordariomycetes</taxon>
        <taxon>Hypocreomycetidae</taxon>
        <taxon>Glomerellales</taxon>
        <taxon>Glomerellaceae</taxon>
        <taxon>Colletotrichum</taxon>
    </lineage>
</organism>
<sequence length="165" mass="18768">MCGHVMRGRFTPRCPELSVDYSTAWSPQVRIPVLILITLFFMCMHPAVANATKRAIWMVVKPIALLIGYFSVAIVRTLIFAFIDGPNMVVTVLTPDKRNGIDFLDIDVENNTKLNAIWSRLHTEEEWVPGGVFDKKYKPFLPARNMKMAGPRQKKVMTRDRGLSC</sequence>
<evidence type="ECO:0000313" key="3">
    <source>
        <dbReference type="Proteomes" id="UP000176998"/>
    </source>
</evidence>
<name>A0A1G4B5H5_9PEZI</name>
<feature type="transmembrane region" description="Helical" evidence="1">
    <location>
        <begin position="31"/>
        <end position="51"/>
    </location>
</feature>
<dbReference type="AlphaFoldDB" id="A0A1G4B5H5"/>
<keyword evidence="1" id="KW-0472">Membrane</keyword>
<proteinExistence type="predicted"/>
<feature type="transmembrane region" description="Helical" evidence="1">
    <location>
        <begin position="63"/>
        <end position="83"/>
    </location>
</feature>
<evidence type="ECO:0000256" key="1">
    <source>
        <dbReference type="SAM" id="Phobius"/>
    </source>
</evidence>
<dbReference type="EMBL" id="MJBS01000066">
    <property type="protein sequence ID" value="OHE96689.1"/>
    <property type="molecule type" value="Genomic_DNA"/>
</dbReference>
<gene>
    <name evidence="2" type="ORF">CORC01_08006</name>
</gene>
<dbReference type="OrthoDB" id="4798539at2759"/>
<dbReference type="Proteomes" id="UP000176998">
    <property type="component" value="Unassembled WGS sequence"/>
</dbReference>
<keyword evidence="1" id="KW-1133">Transmembrane helix</keyword>
<reference evidence="2 3" key="1">
    <citation type="submission" date="2016-09" db="EMBL/GenBank/DDBJ databases">
        <authorList>
            <person name="Capua I."/>
            <person name="De Benedictis P."/>
            <person name="Joannis T."/>
            <person name="Lombin L.H."/>
            <person name="Cattoli G."/>
        </authorList>
    </citation>
    <scope>NUCLEOTIDE SEQUENCE [LARGE SCALE GENOMIC DNA]</scope>
    <source>
        <strain evidence="2 3">IMI 309357</strain>
    </source>
</reference>